<evidence type="ECO:0000259" key="2">
    <source>
        <dbReference type="Pfam" id="PF02357"/>
    </source>
</evidence>
<dbReference type="Proteomes" id="UP000199800">
    <property type="component" value="Unassembled WGS sequence"/>
</dbReference>
<dbReference type="CDD" id="cd08000">
    <property type="entry name" value="NGN"/>
    <property type="match status" value="1"/>
</dbReference>
<organism evidence="3 4">
    <name type="scientific">[Clostridium] polysaccharolyticum</name>
    <dbReference type="NCBI Taxonomy" id="29364"/>
    <lineage>
        <taxon>Bacteria</taxon>
        <taxon>Bacillati</taxon>
        <taxon>Bacillota</taxon>
        <taxon>Clostridia</taxon>
        <taxon>Lachnospirales</taxon>
        <taxon>Lachnospiraceae</taxon>
    </lineage>
</organism>
<accession>A0A1I0C521</accession>
<keyword evidence="4" id="KW-1185">Reference proteome</keyword>
<dbReference type="GO" id="GO:0006355">
    <property type="term" value="P:regulation of DNA-templated transcription"/>
    <property type="evidence" value="ECO:0007669"/>
    <property type="project" value="InterPro"/>
</dbReference>
<dbReference type="InterPro" id="IPR014722">
    <property type="entry name" value="Rib_uL2_dom2"/>
</dbReference>
<dbReference type="InterPro" id="IPR036735">
    <property type="entry name" value="NGN_dom_sf"/>
</dbReference>
<sequence>MICVESNNEERVRNYIEYILHDLDIAYSILIPKRELVERRKGVNKKVLKCLFPGYIFVNTPQIVDFYYGVKVIPSIHKFLMSDGMFLKVEEAEIEQLYLLLNCEGVAVFSEGRLVGERVIIERGPLCRCTQNVVKIDKRKKRAKIAIQLAKKVIHVQLGLDVRT</sequence>
<dbReference type="InterPro" id="IPR006645">
    <property type="entry name" value="NGN-like_dom"/>
</dbReference>
<keyword evidence="1" id="KW-0804">Transcription</keyword>
<dbReference type="Gene3D" id="3.30.70.940">
    <property type="entry name" value="NusG, N-terminal domain"/>
    <property type="match status" value="1"/>
</dbReference>
<protein>
    <submittedName>
        <fullName evidence="3">Transcriptional antiterminator NusG</fullName>
    </submittedName>
</protein>
<evidence type="ECO:0000256" key="1">
    <source>
        <dbReference type="ARBA" id="ARBA00023163"/>
    </source>
</evidence>
<dbReference type="STRING" id="29364.SAMN04487772_10927"/>
<dbReference type="EMBL" id="FOHN01000009">
    <property type="protein sequence ID" value="SET14554.1"/>
    <property type="molecule type" value="Genomic_DNA"/>
</dbReference>
<dbReference type="Pfam" id="PF02357">
    <property type="entry name" value="NusG"/>
    <property type="match status" value="1"/>
</dbReference>
<dbReference type="NCBIfam" id="NF033641">
    <property type="entry name" value="antiterm_LoaP"/>
    <property type="match status" value="1"/>
</dbReference>
<dbReference type="GO" id="GO:0006354">
    <property type="term" value="P:DNA-templated transcription elongation"/>
    <property type="evidence" value="ECO:0007669"/>
    <property type="project" value="InterPro"/>
</dbReference>
<dbReference type="AlphaFoldDB" id="A0A1I0C521"/>
<proteinExistence type="predicted"/>
<feature type="domain" description="NusG-like N-terminal" evidence="2">
    <location>
        <begin position="2"/>
        <end position="97"/>
    </location>
</feature>
<name>A0A1I0C521_9FIRM</name>
<reference evidence="3 4" key="1">
    <citation type="submission" date="2016-10" db="EMBL/GenBank/DDBJ databases">
        <authorList>
            <person name="de Groot N.N."/>
        </authorList>
    </citation>
    <scope>NUCLEOTIDE SEQUENCE [LARGE SCALE GENOMIC DNA]</scope>
    <source>
        <strain evidence="3 4">DSM 1801</strain>
    </source>
</reference>
<gene>
    <name evidence="3" type="ORF">SAMN04487772_10927</name>
</gene>
<evidence type="ECO:0000313" key="4">
    <source>
        <dbReference type="Proteomes" id="UP000199800"/>
    </source>
</evidence>
<evidence type="ECO:0000313" key="3">
    <source>
        <dbReference type="EMBL" id="SET14554.1"/>
    </source>
</evidence>
<dbReference type="SUPFAM" id="SSF82679">
    <property type="entry name" value="N-utilization substance G protein NusG, N-terminal domain"/>
    <property type="match status" value="1"/>
</dbReference>
<dbReference type="Gene3D" id="2.30.30.30">
    <property type="match status" value="1"/>
</dbReference>
<dbReference type="InterPro" id="IPR047663">
    <property type="entry name" value="Transcription_antiterm_LoaP"/>
</dbReference>